<dbReference type="Gene3D" id="3.30.70.1290">
    <property type="entry name" value="Transposase IS200-like"/>
    <property type="match status" value="1"/>
</dbReference>
<proteinExistence type="predicted"/>
<dbReference type="InterPro" id="IPR036515">
    <property type="entry name" value="Transposase_17_sf"/>
</dbReference>
<dbReference type="InterPro" id="IPR002686">
    <property type="entry name" value="Transposase_17"/>
</dbReference>
<accession>A0A2M7S6X1</accession>
<dbReference type="PANTHER" id="PTHR36966">
    <property type="entry name" value="REP-ASSOCIATED TYROSINE TRANSPOSASE"/>
    <property type="match status" value="1"/>
</dbReference>
<dbReference type="PANTHER" id="PTHR36966:SF1">
    <property type="entry name" value="REP-ASSOCIATED TYROSINE TRANSPOSASE"/>
    <property type="match status" value="1"/>
</dbReference>
<reference evidence="3" key="1">
    <citation type="submission" date="2017-09" db="EMBL/GenBank/DDBJ databases">
        <title>Depth-based differentiation of microbial function through sediment-hosted aquifers and enrichment of novel symbionts in the deep terrestrial subsurface.</title>
        <authorList>
            <person name="Probst A.J."/>
            <person name="Ladd B."/>
            <person name="Jarett J.K."/>
            <person name="Geller-Mcgrath D.E."/>
            <person name="Sieber C.M.K."/>
            <person name="Emerson J.B."/>
            <person name="Anantharaman K."/>
            <person name="Thomas B.C."/>
            <person name="Malmstrom R."/>
            <person name="Stieglmeier M."/>
            <person name="Klingl A."/>
            <person name="Woyke T."/>
            <person name="Ryan C.M."/>
            <person name="Banfield J.F."/>
        </authorList>
    </citation>
    <scope>NUCLEOTIDE SEQUENCE [LARGE SCALE GENOMIC DNA]</scope>
</reference>
<dbReference type="EMBL" id="PFMR01000273">
    <property type="protein sequence ID" value="PIZ15266.1"/>
    <property type="molecule type" value="Genomic_DNA"/>
</dbReference>
<comment type="caution">
    <text evidence="2">The sequence shown here is derived from an EMBL/GenBank/DDBJ whole genome shotgun (WGS) entry which is preliminary data.</text>
</comment>
<evidence type="ECO:0000259" key="1">
    <source>
        <dbReference type="SMART" id="SM01321"/>
    </source>
</evidence>
<dbReference type="InterPro" id="IPR052715">
    <property type="entry name" value="RAYT_transposase"/>
</dbReference>
<name>A0A2M7S6X1_9BACT</name>
<dbReference type="GO" id="GO:0006313">
    <property type="term" value="P:DNA transposition"/>
    <property type="evidence" value="ECO:0007669"/>
    <property type="project" value="InterPro"/>
</dbReference>
<sequence length="127" mass="15246">KRQEVFTSFEAVNKVLSILGETILPDFNIAAYCFMPDHLHLLLLSKSPKSDLKRVIKDFKQKSGFMFIRQFKKKLWHLSYYDHILRKEEELLETAKYIFNNPVRKRLVNTFKEYSFSGSMMYRIEEL</sequence>
<gene>
    <name evidence="2" type="ORF">COY52_10125</name>
</gene>
<feature type="domain" description="Transposase IS200-like" evidence="1">
    <location>
        <begin position="1"/>
        <end position="101"/>
    </location>
</feature>
<dbReference type="Pfam" id="PF01797">
    <property type="entry name" value="Y1_Tnp"/>
    <property type="match status" value="1"/>
</dbReference>
<dbReference type="AlphaFoldDB" id="A0A2M7S6X1"/>
<dbReference type="NCBIfam" id="NF047646">
    <property type="entry name" value="REP_Tyr_transpos"/>
    <property type="match status" value="1"/>
</dbReference>
<evidence type="ECO:0000313" key="2">
    <source>
        <dbReference type="EMBL" id="PIZ15266.1"/>
    </source>
</evidence>
<dbReference type="GO" id="GO:0043565">
    <property type="term" value="F:sequence-specific DNA binding"/>
    <property type="evidence" value="ECO:0007669"/>
    <property type="project" value="TreeGrafter"/>
</dbReference>
<protein>
    <recommendedName>
        <fullName evidence="1">Transposase IS200-like domain-containing protein</fullName>
    </recommendedName>
</protein>
<dbReference type="SUPFAM" id="SSF143422">
    <property type="entry name" value="Transposase IS200-like"/>
    <property type="match status" value="1"/>
</dbReference>
<organism evidence="2 3">
    <name type="scientific">Candidatus Desantisbacteria bacterium CG_4_10_14_0_8_um_filter_48_22</name>
    <dbReference type="NCBI Taxonomy" id="1974543"/>
    <lineage>
        <taxon>Bacteria</taxon>
        <taxon>Candidatus Desantisiibacteriota</taxon>
    </lineage>
</organism>
<dbReference type="SMART" id="SM01321">
    <property type="entry name" value="Y1_Tnp"/>
    <property type="match status" value="1"/>
</dbReference>
<evidence type="ECO:0000313" key="3">
    <source>
        <dbReference type="Proteomes" id="UP000229307"/>
    </source>
</evidence>
<dbReference type="Proteomes" id="UP000229307">
    <property type="component" value="Unassembled WGS sequence"/>
</dbReference>
<dbReference type="GO" id="GO:0004803">
    <property type="term" value="F:transposase activity"/>
    <property type="evidence" value="ECO:0007669"/>
    <property type="project" value="InterPro"/>
</dbReference>
<feature type="non-terminal residue" evidence="2">
    <location>
        <position position="1"/>
    </location>
</feature>